<keyword evidence="14" id="KW-1185">Reference proteome</keyword>
<dbReference type="GO" id="GO:0005524">
    <property type="term" value="F:ATP binding"/>
    <property type="evidence" value="ECO:0007669"/>
    <property type="project" value="UniProtKB-UniRule"/>
</dbReference>
<keyword evidence="3 11" id="KW-0808">Transferase</keyword>
<dbReference type="InterPro" id="IPR010994">
    <property type="entry name" value="RuvA_2-like"/>
</dbReference>
<dbReference type="STRING" id="649639.Bcell_0089"/>
<protein>
    <recommendedName>
        <fullName evidence="11">DNA integrity scanning protein DisA</fullName>
    </recommendedName>
    <alternativeName>
        <fullName evidence="11">Cyclic di-AMP synthase</fullName>
        <shortName evidence="11">c-di-AMP synthase</shortName>
    </alternativeName>
    <alternativeName>
        <fullName evidence="11">Diadenylate cyclase</fullName>
        <ecNumber evidence="11">2.7.7.85</ecNumber>
    </alternativeName>
</protein>
<dbReference type="InterPro" id="IPR050338">
    <property type="entry name" value="DisA"/>
</dbReference>
<evidence type="ECO:0000256" key="10">
    <source>
        <dbReference type="ARBA" id="ARBA00023204"/>
    </source>
</evidence>
<dbReference type="HAMAP" id="MF_01438">
    <property type="entry name" value="DisA"/>
    <property type="match status" value="1"/>
</dbReference>
<proteinExistence type="inferred from homology"/>
<accession>E6TSG5</accession>
<evidence type="ECO:0000256" key="1">
    <source>
        <dbReference type="ARBA" id="ARBA00000877"/>
    </source>
</evidence>
<dbReference type="GO" id="GO:0003677">
    <property type="term" value="F:DNA binding"/>
    <property type="evidence" value="ECO:0007669"/>
    <property type="project" value="UniProtKB-UniRule"/>
</dbReference>
<dbReference type="OrthoDB" id="41841at2"/>
<keyword evidence="10 11" id="KW-0234">DNA repair</keyword>
<dbReference type="FunFam" id="3.40.1700.10:FF:000001">
    <property type="entry name" value="DNA integrity scanning protein DisA"/>
    <property type="match status" value="1"/>
</dbReference>
<dbReference type="AlphaFoldDB" id="E6TSG5"/>
<name>E6TSG5_EVAC2</name>
<dbReference type="RefSeq" id="WP_013486723.1">
    <property type="nucleotide sequence ID" value="NC_014829.1"/>
</dbReference>
<evidence type="ECO:0000313" key="14">
    <source>
        <dbReference type="Proteomes" id="UP000001401"/>
    </source>
</evidence>
<dbReference type="InterPro" id="IPR038331">
    <property type="entry name" value="DisA_sf"/>
</dbReference>
<evidence type="ECO:0000256" key="8">
    <source>
        <dbReference type="ARBA" id="ARBA00022842"/>
    </source>
</evidence>
<comment type="function">
    <text evidence="11">Has also diadenylate cyclase activity, catalyzing the condensation of 2 ATP molecules into cyclic di-AMP (c-di-AMP). c-di-AMP acts as a signaling molecule that couples DNA integrity with progression of sporulation. The rise in c-di-AMP level generated by DisA while scanning the chromosome, operates as a positive signal that advances sporulation; upon encountering a lesion, the DisA focus arrests at the damaged site and halts c-di-AMP synthesis.</text>
</comment>
<dbReference type="EC" id="2.7.7.85" evidence="11"/>
<dbReference type="GO" id="GO:0004016">
    <property type="term" value="F:adenylate cyclase activity"/>
    <property type="evidence" value="ECO:0007669"/>
    <property type="project" value="TreeGrafter"/>
</dbReference>
<dbReference type="EMBL" id="CP002394">
    <property type="protein sequence ID" value="ADU28380.1"/>
    <property type="molecule type" value="Genomic_DNA"/>
</dbReference>
<dbReference type="InterPro" id="IPR003390">
    <property type="entry name" value="DNA_integrity_scan_DisA_N"/>
</dbReference>
<sequence>MDHRSSSYDSNFINEVLQLVSPGTALREGIDNVLRAKTGGLIVLGYTNSMMDIVDGGFFINCEFSPAYLYELAKMDGAIILNEDGSRILYANTQLVPNNAIESTETGIRHRTAQRVARQTGNLVVSISQRRNVITLYQGEYRYALKDIGVILTKANQAIQTLEKYKSVLDQGITNLGALEFEELVTFQEVSQVMHRIEMVLRIKSEIKNYVNELGNEGRLISMQLEELVSNTENEAVLLIKDYMNDKDQDPVQLLRKLKRLSSEELLDDQVIVKLLGYTKSTNLSEFAICPRGYRILNKIPRIPPLVVENLIDKFIELPEIMRANIEELDEVDGIGEARARKIKEGLTRIQEQLFIDRHI</sequence>
<keyword evidence="4 11" id="KW-0548">Nucleotidyltransferase</keyword>
<evidence type="ECO:0000256" key="6">
    <source>
        <dbReference type="ARBA" id="ARBA00022763"/>
    </source>
</evidence>
<gene>
    <name evidence="11" type="primary">disA</name>
    <name evidence="13" type="ordered locus">Bcell_0089</name>
</gene>
<comment type="subunit">
    <text evidence="11">Homooctamer.</text>
</comment>
<dbReference type="Gene3D" id="3.40.1700.10">
    <property type="entry name" value="DNA integrity scanning protein, DisA, N-terminal domain"/>
    <property type="match status" value="1"/>
</dbReference>
<dbReference type="InterPro" id="IPR036888">
    <property type="entry name" value="DNA_integrity_DisA_N_sf"/>
</dbReference>
<feature type="domain" description="DAC" evidence="12">
    <location>
        <begin position="10"/>
        <end position="148"/>
    </location>
</feature>
<dbReference type="InterPro" id="IPR018906">
    <property type="entry name" value="DNA_integrity_scan_DisA_link"/>
</dbReference>
<dbReference type="Proteomes" id="UP000001401">
    <property type="component" value="Chromosome"/>
</dbReference>
<evidence type="ECO:0000256" key="5">
    <source>
        <dbReference type="ARBA" id="ARBA00022741"/>
    </source>
</evidence>
<keyword evidence="5 11" id="KW-0547">Nucleotide-binding</keyword>
<dbReference type="GO" id="GO:0006281">
    <property type="term" value="P:DNA repair"/>
    <property type="evidence" value="ECO:0007669"/>
    <property type="project" value="UniProtKB-UniRule"/>
</dbReference>
<dbReference type="GO" id="GO:0106408">
    <property type="term" value="F:diadenylate cyclase activity"/>
    <property type="evidence" value="ECO:0007669"/>
    <property type="project" value="UniProtKB-EC"/>
</dbReference>
<feature type="binding site" evidence="11">
    <location>
        <begin position="108"/>
        <end position="112"/>
    </location>
    <ligand>
        <name>ATP</name>
        <dbReference type="ChEBI" id="CHEBI:30616"/>
    </ligand>
</feature>
<dbReference type="HOGENOM" id="CLU_787128_0_0_9"/>
<evidence type="ECO:0000256" key="4">
    <source>
        <dbReference type="ARBA" id="ARBA00022695"/>
    </source>
</evidence>
<dbReference type="PANTHER" id="PTHR34185:SF3">
    <property type="entry name" value="DNA INTEGRITY SCANNING PROTEIN DISA"/>
    <property type="match status" value="1"/>
</dbReference>
<comment type="catalytic activity">
    <reaction evidence="1 11">
        <text>2 ATP = 3',3'-c-di-AMP + 2 diphosphate</text>
        <dbReference type="Rhea" id="RHEA:35655"/>
        <dbReference type="ChEBI" id="CHEBI:30616"/>
        <dbReference type="ChEBI" id="CHEBI:33019"/>
        <dbReference type="ChEBI" id="CHEBI:71500"/>
        <dbReference type="EC" id="2.7.7.85"/>
    </reaction>
</comment>
<keyword evidence="7 11" id="KW-0067">ATP-binding</keyword>
<keyword evidence="8 11" id="KW-0460">Magnesium</keyword>
<dbReference type="Gene3D" id="1.20.1260.110">
    <property type="entry name" value="DNA integrity scanning linker region"/>
    <property type="match status" value="1"/>
</dbReference>
<reference evidence="13 14" key="1">
    <citation type="submission" date="2010-12" db="EMBL/GenBank/DDBJ databases">
        <title>Complete sequence of Bacillus cellulosilyticus DSM 2522.</title>
        <authorList>
            <consortium name="US DOE Joint Genome Institute"/>
            <person name="Lucas S."/>
            <person name="Copeland A."/>
            <person name="Lapidus A."/>
            <person name="Cheng J.-F."/>
            <person name="Bruce D."/>
            <person name="Goodwin L."/>
            <person name="Pitluck S."/>
            <person name="Chertkov O."/>
            <person name="Detter J.C."/>
            <person name="Han C."/>
            <person name="Tapia R."/>
            <person name="Land M."/>
            <person name="Hauser L."/>
            <person name="Jeffries C."/>
            <person name="Kyrpides N."/>
            <person name="Ivanova N."/>
            <person name="Mikhailova N."/>
            <person name="Brumm P."/>
            <person name="Mead D."/>
            <person name="Woyke T."/>
        </authorList>
    </citation>
    <scope>NUCLEOTIDE SEQUENCE [LARGE SCALE GENOMIC DNA]</scope>
    <source>
        <strain evidence="14">ATCC 21833 / DSM 2522 / FERM P-1141 / JCM 9156 / N-4</strain>
    </source>
</reference>
<feature type="binding site" evidence="11">
    <location>
        <position position="77"/>
    </location>
    <ligand>
        <name>ATP</name>
        <dbReference type="ChEBI" id="CHEBI:30616"/>
    </ligand>
</feature>
<dbReference type="InterPro" id="IPR023763">
    <property type="entry name" value="DNA_integrity_scanning_protein"/>
</dbReference>
<dbReference type="eggNOG" id="COG1623">
    <property type="taxonomic scope" value="Bacteria"/>
</dbReference>
<dbReference type="Pfam" id="PF02457">
    <property type="entry name" value="DAC"/>
    <property type="match status" value="1"/>
</dbReference>
<evidence type="ECO:0000256" key="9">
    <source>
        <dbReference type="ARBA" id="ARBA00023125"/>
    </source>
</evidence>
<evidence type="ECO:0000256" key="2">
    <source>
        <dbReference type="ARBA" id="ARBA00001946"/>
    </source>
</evidence>
<dbReference type="Pfam" id="PF14520">
    <property type="entry name" value="HHH_5"/>
    <property type="match status" value="1"/>
</dbReference>
<evidence type="ECO:0000256" key="11">
    <source>
        <dbReference type="HAMAP-Rule" id="MF_01438"/>
    </source>
</evidence>
<dbReference type="KEGG" id="bco:Bcell_0089"/>
<comment type="cofactor">
    <cofactor evidence="2 11">
        <name>Mg(2+)</name>
        <dbReference type="ChEBI" id="CHEBI:18420"/>
    </cofactor>
</comment>
<evidence type="ECO:0000256" key="3">
    <source>
        <dbReference type="ARBA" id="ARBA00022679"/>
    </source>
</evidence>
<dbReference type="SUPFAM" id="SSF143597">
    <property type="entry name" value="YojJ-like"/>
    <property type="match status" value="1"/>
</dbReference>
<evidence type="ECO:0000259" key="12">
    <source>
        <dbReference type="PROSITE" id="PS51794"/>
    </source>
</evidence>
<feature type="binding site" evidence="11">
    <location>
        <position position="95"/>
    </location>
    <ligand>
        <name>ATP</name>
        <dbReference type="ChEBI" id="CHEBI:30616"/>
    </ligand>
</feature>
<dbReference type="Gene3D" id="1.10.150.20">
    <property type="entry name" value="5' to 3' exonuclease, C-terminal subdomain"/>
    <property type="match status" value="1"/>
</dbReference>
<comment type="similarity">
    <text evidence="11">Belongs to the DisA family.</text>
</comment>
<organism evidence="13 14">
    <name type="scientific">Evansella cellulosilytica (strain ATCC 21833 / DSM 2522 / FERM P-1141 / JCM 9156 / N-4)</name>
    <name type="common">Bacillus cellulosilyticus</name>
    <dbReference type="NCBI Taxonomy" id="649639"/>
    <lineage>
        <taxon>Bacteria</taxon>
        <taxon>Bacillati</taxon>
        <taxon>Bacillota</taxon>
        <taxon>Bacilli</taxon>
        <taxon>Bacillales</taxon>
        <taxon>Bacillaceae</taxon>
        <taxon>Evansella</taxon>
    </lineage>
</organism>
<evidence type="ECO:0000256" key="7">
    <source>
        <dbReference type="ARBA" id="ARBA00022840"/>
    </source>
</evidence>
<comment type="function">
    <text evidence="11">Participates in a DNA-damage check-point that is active prior to asymmetric division when DNA is damaged. DisA forms globular foci that rapidly scan along the chromosomes during sporulation, searching for lesions. When a lesion is present, DisA pauses at the lesion site. This triggers a cellular response that culminates in a temporary block in sporulation initiation.</text>
</comment>
<dbReference type="Pfam" id="PF10635">
    <property type="entry name" value="DisA-linker"/>
    <property type="match status" value="1"/>
</dbReference>
<dbReference type="PROSITE" id="PS51794">
    <property type="entry name" value="DAC"/>
    <property type="match status" value="1"/>
</dbReference>
<evidence type="ECO:0000313" key="13">
    <source>
        <dbReference type="EMBL" id="ADU28380.1"/>
    </source>
</evidence>
<dbReference type="NCBIfam" id="NF010009">
    <property type="entry name" value="PRK13482.1"/>
    <property type="match status" value="1"/>
</dbReference>
<keyword evidence="9 11" id="KW-0238">DNA-binding</keyword>
<dbReference type="PANTHER" id="PTHR34185">
    <property type="entry name" value="DIADENYLATE CYCLASE"/>
    <property type="match status" value="1"/>
</dbReference>
<keyword evidence="6 11" id="KW-0227">DNA damage</keyword>
<dbReference type="SUPFAM" id="SSF47781">
    <property type="entry name" value="RuvA domain 2-like"/>
    <property type="match status" value="1"/>
</dbReference>